<evidence type="ECO:0000313" key="5">
    <source>
        <dbReference type="Proteomes" id="UP000252519"/>
    </source>
</evidence>
<feature type="signal peptide" evidence="2">
    <location>
        <begin position="1"/>
        <end position="19"/>
    </location>
</feature>
<keyword evidence="2" id="KW-0732">Signal</keyword>
<keyword evidence="5" id="KW-1185">Reference proteome</keyword>
<gene>
    <name evidence="4" type="ORF">ANCCAN_08047</name>
</gene>
<reference evidence="4 5" key="1">
    <citation type="submission" date="2014-10" db="EMBL/GenBank/DDBJ databases">
        <title>Draft genome of the hookworm Ancylostoma caninum.</title>
        <authorList>
            <person name="Mitreva M."/>
        </authorList>
    </citation>
    <scope>NUCLEOTIDE SEQUENCE [LARGE SCALE GENOMIC DNA]</scope>
    <source>
        <strain evidence="4 5">Baltimore</strain>
    </source>
</reference>
<dbReference type="InterPro" id="IPR008139">
    <property type="entry name" value="SaposinB_dom"/>
</dbReference>
<accession>A0A368GND8</accession>
<evidence type="ECO:0000259" key="3">
    <source>
        <dbReference type="PROSITE" id="PS50015"/>
    </source>
</evidence>
<feature type="chain" id="PRO_5016875611" description="Saposin B-type domain-containing protein" evidence="2">
    <location>
        <begin position="20"/>
        <end position="102"/>
    </location>
</feature>
<dbReference type="AlphaFoldDB" id="A0A368GND8"/>
<sequence length="102" mass="11778">MKAFFARFYACVLVCYAASRQPQRLCNLCIGAADALREAVKSKGNTTKTAELYCKHKVDKWDVRSCENLMRFHKERIEKAVKLSRNYSSRTICTDVMFCIPE</sequence>
<evidence type="ECO:0000313" key="4">
    <source>
        <dbReference type="EMBL" id="RCN45882.1"/>
    </source>
</evidence>
<dbReference type="EMBL" id="JOJR01000090">
    <property type="protein sequence ID" value="RCN45882.1"/>
    <property type="molecule type" value="Genomic_DNA"/>
</dbReference>
<feature type="domain" description="Saposin B-type" evidence="3">
    <location>
        <begin position="22"/>
        <end position="102"/>
    </location>
</feature>
<evidence type="ECO:0000256" key="1">
    <source>
        <dbReference type="ARBA" id="ARBA00023157"/>
    </source>
</evidence>
<protein>
    <recommendedName>
        <fullName evidence="3">Saposin B-type domain-containing protein</fullName>
    </recommendedName>
</protein>
<comment type="caution">
    <text evidence="4">The sequence shown here is derived from an EMBL/GenBank/DDBJ whole genome shotgun (WGS) entry which is preliminary data.</text>
</comment>
<dbReference type="PROSITE" id="PS50015">
    <property type="entry name" value="SAP_B"/>
    <property type="match status" value="1"/>
</dbReference>
<keyword evidence="1" id="KW-1015">Disulfide bond</keyword>
<proteinExistence type="predicted"/>
<name>A0A368GND8_ANCCA</name>
<organism evidence="4 5">
    <name type="scientific">Ancylostoma caninum</name>
    <name type="common">Dog hookworm</name>
    <dbReference type="NCBI Taxonomy" id="29170"/>
    <lineage>
        <taxon>Eukaryota</taxon>
        <taxon>Metazoa</taxon>
        <taxon>Ecdysozoa</taxon>
        <taxon>Nematoda</taxon>
        <taxon>Chromadorea</taxon>
        <taxon>Rhabditida</taxon>
        <taxon>Rhabditina</taxon>
        <taxon>Rhabditomorpha</taxon>
        <taxon>Strongyloidea</taxon>
        <taxon>Ancylostomatidae</taxon>
        <taxon>Ancylostomatinae</taxon>
        <taxon>Ancylostoma</taxon>
    </lineage>
</organism>
<dbReference type="Proteomes" id="UP000252519">
    <property type="component" value="Unassembled WGS sequence"/>
</dbReference>
<evidence type="ECO:0000256" key="2">
    <source>
        <dbReference type="SAM" id="SignalP"/>
    </source>
</evidence>